<dbReference type="RefSeq" id="WP_137997798.1">
    <property type="nucleotide sequence ID" value="NZ_SJDU01000062.1"/>
</dbReference>
<proteinExistence type="predicted"/>
<dbReference type="GO" id="GO:0008168">
    <property type="term" value="F:methyltransferase activity"/>
    <property type="evidence" value="ECO:0007669"/>
    <property type="project" value="UniProtKB-KW"/>
</dbReference>
<dbReference type="InterPro" id="IPR025247">
    <property type="entry name" value="EcoRI-like_methylase"/>
</dbReference>
<dbReference type="InterPro" id="IPR018306">
    <property type="entry name" value="Phage_T5_Orf172_DNA-bd"/>
</dbReference>
<evidence type="ECO:0000313" key="3">
    <source>
        <dbReference type="Proteomes" id="UP000310168"/>
    </source>
</evidence>
<dbReference type="Pfam" id="PF10544">
    <property type="entry name" value="T5orf172"/>
    <property type="match status" value="1"/>
</dbReference>
<evidence type="ECO:0000259" key="1">
    <source>
        <dbReference type="Pfam" id="PF10544"/>
    </source>
</evidence>
<dbReference type="Pfam" id="PF13651">
    <property type="entry name" value="EcoRI_methylase"/>
    <property type="match status" value="1"/>
</dbReference>
<dbReference type="Proteomes" id="UP000310168">
    <property type="component" value="Unassembled WGS sequence"/>
</dbReference>
<keyword evidence="2" id="KW-0489">Methyltransferase</keyword>
<dbReference type="EMBL" id="SJDU01000062">
    <property type="protein sequence ID" value="TKZ35726.1"/>
    <property type="molecule type" value="Genomic_DNA"/>
</dbReference>
<accession>A0ABY2TU58</accession>
<dbReference type="GO" id="GO:0032259">
    <property type="term" value="P:methylation"/>
    <property type="evidence" value="ECO:0007669"/>
    <property type="project" value="UniProtKB-KW"/>
</dbReference>
<feature type="domain" description="Bacteriophage T5 Orf172 DNA-binding" evidence="1">
    <location>
        <begin position="4"/>
        <end position="78"/>
    </location>
</feature>
<organism evidence="2 3">
    <name type="scientific">Brachyspira catarrhinii</name>
    <dbReference type="NCBI Taxonomy" id="2528966"/>
    <lineage>
        <taxon>Bacteria</taxon>
        <taxon>Pseudomonadati</taxon>
        <taxon>Spirochaetota</taxon>
        <taxon>Spirochaetia</taxon>
        <taxon>Brachyspirales</taxon>
        <taxon>Brachyspiraceae</taxon>
        <taxon>Brachyspira</taxon>
    </lineage>
</organism>
<evidence type="ECO:0000313" key="2">
    <source>
        <dbReference type="EMBL" id="TKZ35726.1"/>
    </source>
</evidence>
<keyword evidence="3" id="KW-1185">Reference proteome</keyword>
<name>A0ABY2TU58_9SPIR</name>
<comment type="caution">
    <text evidence="2">The sequence shown here is derived from an EMBL/GenBank/DDBJ whole genome shotgun (WGS) entry which is preliminary data.</text>
</comment>
<keyword evidence="2" id="KW-0808">Transferase</keyword>
<protein>
    <submittedName>
        <fullName evidence="2">DNA methyltransferase</fullName>
    </submittedName>
</protein>
<gene>
    <name evidence="2" type="ORF">EZH24_03780</name>
</gene>
<sequence length="424" mass="50274">MNKQYIYIVQASLEPSKCKIGKTNDLERRLKEYNNMTGKSKENIYNYLFCCEVKDMSALENEIKKKFSALREEKSKEIYFYNSPLFEDYIKFIKSNKLFIKEIYLKTEDKIQKVKIVKKTTPTLKERGLSRKDILQKAQKVNNDEFYTRIEDIEKELSMYDKRIWKNKTVFCNCDDAVDNDERNTSAFALYFLRNFIELKLKKLICTHYDGPVDLFNQGSKAYVFTKDGFSEKKDFPKNYSGSFDDPLSLKILKEEADIVCTNPPFSRAIDYWKILISSGKKFIIISNFTNVLTPAYIPYFQNNQVWAGYNRVDYFLTPKKQLTMASGHWYTNFKIKNRPKYKNLKIMPLKDIPEKYKRYDDSKILLVNNNYIPNDYKKPFAVSAYPMLSGVLEKGYKIFSDKEYFPYINKKRCFGRILLQKIL</sequence>
<reference evidence="2 3" key="1">
    <citation type="journal article" date="2019" name="Anaerobe">
        <title>Brachyspira catarrhinii sp. nov., an anaerobic intestinal spirochaete isolated from vervet monkeys may have been misidentified as Brachyspira aalborgi in previous studies.</title>
        <authorList>
            <person name="Phillips N.D."/>
            <person name="La T."/>
            <person name="Hampson D.J."/>
        </authorList>
    </citation>
    <scope>NUCLEOTIDE SEQUENCE [LARGE SCALE GENOMIC DNA]</scope>
    <source>
        <strain evidence="2 3">Z12</strain>
    </source>
</reference>